<organism evidence="2 3">
    <name type="scientific">Testicularia cyperi</name>
    <dbReference type="NCBI Taxonomy" id="1882483"/>
    <lineage>
        <taxon>Eukaryota</taxon>
        <taxon>Fungi</taxon>
        <taxon>Dikarya</taxon>
        <taxon>Basidiomycota</taxon>
        <taxon>Ustilaginomycotina</taxon>
        <taxon>Ustilaginomycetes</taxon>
        <taxon>Ustilaginales</taxon>
        <taxon>Anthracoideaceae</taxon>
        <taxon>Testicularia</taxon>
    </lineage>
</organism>
<sequence>MRCERTGCASENLPAVCCYVVQAVDPLKETSVKWEGAAGLSAAAVCRRGGTRRKSHNLLVGGVTAFRNIIMTGSPPGPPFGICRIRTQINPPPPTVMALLAIYRMGNTNASPSKAGRETEHDRLHCNMTRACTGSAEPSRRTGNHRPFGTRCSSGPAREGKEEGKRGLPSRAPSSAQGPPVRFCR</sequence>
<reference evidence="2 3" key="1">
    <citation type="journal article" date="2018" name="Mol. Biol. Evol.">
        <title>Broad Genomic Sampling Reveals a Smut Pathogenic Ancestry of the Fungal Clade Ustilaginomycotina.</title>
        <authorList>
            <person name="Kijpornyongpan T."/>
            <person name="Mondo S.J."/>
            <person name="Barry K."/>
            <person name="Sandor L."/>
            <person name="Lee J."/>
            <person name="Lipzen A."/>
            <person name="Pangilinan J."/>
            <person name="LaButti K."/>
            <person name="Hainaut M."/>
            <person name="Henrissat B."/>
            <person name="Grigoriev I.V."/>
            <person name="Spatafora J.W."/>
            <person name="Aime M.C."/>
        </authorList>
    </citation>
    <scope>NUCLEOTIDE SEQUENCE [LARGE SCALE GENOMIC DNA]</scope>
    <source>
        <strain evidence="2 3">MCA 3645</strain>
    </source>
</reference>
<gene>
    <name evidence="2" type="ORF">BCV70DRAFT_107177</name>
</gene>
<evidence type="ECO:0000313" key="2">
    <source>
        <dbReference type="EMBL" id="PWZ00233.1"/>
    </source>
</evidence>
<feature type="region of interest" description="Disordered" evidence="1">
    <location>
        <begin position="129"/>
        <end position="185"/>
    </location>
</feature>
<accession>A0A317XR08</accession>
<dbReference type="Proteomes" id="UP000246740">
    <property type="component" value="Unassembled WGS sequence"/>
</dbReference>
<dbReference type="InParanoid" id="A0A317XR08"/>
<protein>
    <submittedName>
        <fullName evidence="2">Uncharacterized protein</fullName>
    </submittedName>
</protein>
<name>A0A317XR08_9BASI</name>
<proteinExistence type="predicted"/>
<evidence type="ECO:0000256" key="1">
    <source>
        <dbReference type="SAM" id="MobiDB-lite"/>
    </source>
</evidence>
<evidence type="ECO:0000313" key="3">
    <source>
        <dbReference type="Proteomes" id="UP000246740"/>
    </source>
</evidence>
<dbReference type="EMBL" id="KZ819193">
    <property type="protein sequence ID" value="PWZ00233.1"/>
    <property type="molecule type" value="Genomic_DNA"/>
</dbReference>
<dbReference type="AlphaFoldDB" id="A0A317XR08"/>
<keyword evidence="3" id="KW-1185">Reference proteome</keyword>